<dbReference type="GO" id="GO:0008270">
    <property type="term" value="F:zinc ion binding"/>
    <property type="evidence" value="ECO:0007669"/>
    <property type="project" value="InterPro"/>
</dbReference>
<dbReference type="OMA" id="FMTPGDI"/>
<evidence type="ECO:0000256" key="1">
    <source>
        <dbReference type="ARBA" id="ARBA00001947"/>
    </source>
</evidence>
<evidence type="ECO:0000313" key="7">
    <source>
        <dbReference type="Proteomes" id="UP000018144"/>
    </source>
</evidence>
<evidence type="ECO:0000256" key="3">
    <source>
        <dbReference type="ARBA" id="ARBA00022833"/>
    </source>
</evidence>
<keyword evidence="4" id="KW-0560">Oxidoreductase</keyword>
<comment type="cofactor">
    <cofactor evidence="1">
        <name>Zn(2+)</name>
        <dbReference type="ChEBI" id="CHEBI:29105"/>
    </cofactor>
</comment>
<dbReference type="InterPro" id="IPR011032">
    <property type="entry name" value="GroES-like_sf"/>
</dbReference>
<dbReference type="PROSITE" id="PS00059">
    <property type="entry name" value="ADH_ZINC"/>
    <property type="match status" value="1"/>
</dbReference>
<dbReference type="Pfam" id="PF08240">
    <property type="entry name" value="ADH_N"/>
    <property type="match status" value="1"/>
</dbReference>
<accession>U4KY25</accession>
<dbReference type="Proteomes" id="UP000018144">
    <property type="component" value="Unassembled WGS sequence"/>
</dbReference>
<evidence type="ECO:0000313" key="6">
    <source>
        <dbReference type="EMBL" id="CCX06861.1"/>
    </source>
</evidence>
<keyword evidence="7" id="KW-1185">Reference proteome</keyword>
<keyword evidence="3" id="KW-0862">Zinc</keyword>
<organism evidence="6 7">
    <name type="scientific">Pyronema omphalodes (strain CBS 100304)</name>
    <name type="common">Pyronema confluens</name>
    <dbReference type="NCBI Taxonomy" id="1076935"/>
    <lineage>
        <taxon>Eukaryota</taxon>
        <taxon>Fungi</taxon>
        <taxon>Dikarya</taxon>
        <taxon>Ascomycota</taxon>
        <taxon>Pezizomycotina</taxon>
        <taxon>Pezizomycetes</taxon>
        <taxon>Pezizales</taxon>
        <taxon>Pyronemataceae</taxon>
        <taxon>Pyronema</taxon>
    </lineage>
</organism>
<reference evidence="6 7" key="1">
    <citation type="journal article" date="2013" name="PLoS Genet.">
        <title>The genome and development-dependent transcriptomes of Pyronema confluens: a window into fungal evolution.</title>
        <authorList>
            <person name="Traeger S."/>
            <person name="Altegoer F."/>
            <person name="Freitag M."/>
            <person name="Gabaldon T."/>
            <person name="Kempken F."/>
            <person name="Kumar A."/>
            <person name="Marcet-Houben M."/>
            <person name="Poggeler S."/>
            <person name="Stajich J.E."/>
            <person name="Nowrousian M."/>
        </authorList>
    </citation>
    <scope>NUCLEOTIDE SEQUENCE [LARGE SCALE GENOMIC DNA]</scope>
    <source>
        <strain evidence="7">CBS 100304</strain>
        <tissue evidence="6">Vegetative mycelium</tissue>
    </source>
</reference>
<dbReference type="eggNOG" id="KOG0024">
    <property type="taxonomic scope" value="Eukaryota"/>
</dbReference>
<dbReference type="EMBL" id="HF935319">
    <property type="protein sequence ID" value="CCX06861.1"/>
    <property type="molecule type" value="Genomic_DNA"/>
</dbReference>
<dbReference type="PANTHER" id="PTHR42813">
    <property type="entry name" value="ZINC-TYPE ALCOHOL DEHYDROGENASE-LIKE"/>
    <property type="match status" value="1"/>
</dbReference>
<dbReference type="SUPFAM" id="SSF50129">
    <property type="entry name" value="GroES-like"/>
    <property type="match status" value="1"/>
</dbReference>
<sequence>MAMNAAANLVERIVGHQTDTTITTNVSNPNVDIEKFADTSVPMKALAWQGKNHVEIIDTYKPKLVDPGDVILKVTGSTLCGSDLHLYHGSIMQMQSGDILGHEFCGIVHEVGTAVKKVQKGKRYVASFQIACGECKFCVQKLSSQCDRTNDSTVHNALFGSRTAGLFGYSHFTGGYAGGQAEWVRVPYGDVNLLELPDEVPDEKGLYLSDVLSTSYNAVQDTRVYGGDSVAIWGAGPIGLIVAMFALKNGASRVILIDNNWRLKFCKEKLPNIETLDYTALPKGKSVTTEIHERVPGGVDVCIECVAGEYAKGWAHYFEMMVGLETDTSEILNEMITSCRKFGRCGITGAYVGFTNHFNIGSLMERGIRLIGNGQAPVHKYWEEILEMIKKDEIDPTIMLTHRIPLEDLAKAYKVFDERKESIGMMKIFVETKFSGPVRAGPALSRL</sequence>
<dbReference type="PANTHER" id="PTHR42813:SF1">
    <property type="entry name" value="DEHYDROGENASE, PUTATIVE (AFU_ORTHOLOGUE AFUA_5G03930)-RELATED"/>
    <property type="match status" value="1"/>
</dbReference>
<dbReference type="InterPro" id="IPR002328">
    <property type="entry name" value="ADH_Zn_CS"/>
</dbReference>
<evidence type="ECO:0000256" key="2">
    <source>
        <dbReference type="ARBA" id="ARBA00022723"/>
    </source>
</evidence>
<dbReference type="STRING" id="1076935.U4KY25"/>
<name>U4KY25_PYROM</name>
<evidence type="ECO:0000259" key="5">
    <source>
        <dbReference type="Pfam" id="PF08240"/>
    </source>
</evidence>
<protein>
    <submittedName>
        <fullName evidence="6">Similar to S-(Hydroxymethyl)glutathione dehydrogenase acc. no. P47734</fullName>
    </submittedName>
</protein>
<dbReference type="OrthoDB" id="3941538at2759"/>
<dbReference type="GO" id="GO:0016491">
    <property type="term" value="F:oxidoreductase activity"/>
    <property type="evidence" value="ECO:0007669"/>
    <property type="project" value="UniProtKB-KW"/>
</dbReference>
<proteinExistence type="predicted"/>
<keyword evidence="2" id="KW-0479">Metal-binding</keyword>
<dbReference type="Gene3D" id="3.90.180.10">
    <property type="entry name" value="Medium-chain alcohol dehydrogenases, catalytic domain"/>
    <property type="match status" value="1"/>
</dbReference>
<dbReference type="InterPro" id="IPR036291">
    <property type="entry name" value="NAD(P)-bd_dom_sf"/>
</dbReference>
<dbReference type="AlphaFoldDB" id="U4KY25"/>
<dbReference type="InterPro" id="IPR013154">
    <property type="entry name" value="ADH-like_N"/>
</dbReference>
<evidence type="ECO:0000256" key="4">
    <source>
        <dbReference type="ARBA" id="ARBA00023002"/>
    </source>
</evidence>
<feature type="domain" description="Alcohol dehydrogenase-like N-terminal" evidence="5">
    <location>
        <begin position="67"/>
        <end position="191"/>
    </location>
</feature>
<dbReference type="Gene3D" id="3.40.50.720">
    <property type="entry name" value="NAD(P)-binding Rossmann-like Domain"/>
    <property type="match status" value="1"/>
</dbReference>
<dbReference type="CDD" id="cd08283">
    <property type="entry name" value="FDH_like_1"/>
    <property type="match status" value="1"/>
</dbReference>
<gene>
    <name evidence="6" type="ORF">PCON_06448</name>
</gene>
<dbReference type="SUPFAM" id="SSF51735">
    <property type="entry name" value="NAD(P)-binding Rossmann-fold domains"/>
    <property type="match status" value="1"/>
</dbReference>